<dbReference type="GeneID" id="14918552"/>
<evidence type="ECO:0000313" key="1">
    <source>
        <dbReference type="EMBL" id="ELR17810.1"/>
    </source>
</evidence>
<dbReference type="Proteomes" id="UP000011083">
    <property type="component" value="Unassembled WGS sequence"/>
</dbReference>
<dbReference type="KEGG" id="acan:ACA1_316120"/>
<dbReference type="EMBL" id="KB007973">
    <property type="protein sequence ID" value="ELR17810.1"/>
    <property type="molecule type" value="Genomic_DNA"/>
</dbReference>
<proteinExistence type="predicted"/>
<protein>
    <submittedName>
        <fullName evidence="1">Uncharacterized protein</fullName>
    </submittedName>
</protein>
<reference evidence="1 2" key="1">
    <citation type="journal article" date="2013" name="Genome Biol.">
        <title>Genome of Acanthamoeba castellanii highlights extensive lateral gene transfer and early evolution of tyrosine kinase signaling.</title>
        <authorList>
            <person name="Clarke M."/>
            <person name="Lohan A.J."/>
            <person name="Liu B."/>
            <person name="Lagkouvardos I."/>
            <person name="Roy S."/>
            <person name="Zafar N."/>
            <person name="Bertelli C."/>
            <person name="Schilde C."/>
            <person name="Kianianmomeni A."/>
            <person name="Burglin T.R."/>
            <person name="Frech C."/>
            <person name="Turcotte B."/>
            <person name="Kopec K.O."/>
            <person name="Synnott J.M."/>
            <person name="Choo C."/>
            <person name="Paponov I."/>
            <person name="Finkler A."/>
            <person name="Soon Heng Tan C."/>
            <person name="Hutchins A.P."/>
            <person name="Weinmeier T."/>
            <person name="Rattei T."/>
            <person name="Chu J.S."/>
            <person name="Gimenez G."/>
            <person name="Irimia M."/>
            <person name="Rigden D.J."/>
            <person name="Fitzpatrick D.A."/>
            <person name="Lorenzo-Morales J."/>
            <person name="Bateman A."/>
            <person name="Chiu C.H."/>
            <person name="Tang P."/>
            <person name="Hegemann P."/>
            <person name="Fromm H."/>
            <person name="Raoult D."/>
            <person name="Greub G."/>
            <person name="Miranda-Saavedra D."/>
            <person name="Chen N."/>
            <person name="Nash P."/>
            <person name="Ginger M.L."/>
            <person name="Horn M."/>
            <person name="Schaap P."/>
            <person name="Caler L."/>
            <person name="Loftus B."/>
        </authorList>
    </citation>
    <scope>NUCLEOTIDE SEQUENCE [LARGE SCALE GENOMIC DNA]</scope>
    <source>
        <strain evidence="1 2">Neff</strain>
    </source>
</reference>
<dbReference type="RefSeq" id="XP_004339823.1">
    <property type="nucleotide sequence ID" value="XM_004339775.1"/>
</dbReference>
<dbReference type="VEuPathDB" id="AmoebaDB:ACA1_316120"/>
<evidence type="ECO:0000313" key="2">
    <source>
        <dbReference type="Proteomes" id="UP000011083"/>
    </source>
</evidence>
<accession>L8GXT6</accession>
<sequence>MTSKFPDSLNFAIYGHYEEDVRPTFSGRPHETPACGLHEEEHTSMSCLWGCRAAHRRVRCCHRVFKFQETCHVFVGRFVGHQHDGIEGVSLSKWTPCHQVALRLQHEGRLSKLSYDGEHYRGMVDLCL</sequence>
<dbReference type="AlphaFoldDB" id="L8GXT6"/>
<keyword evidence="2" id="KW-1185">Reference proteome</keyword>
<name>L8GXT6_ACACF</name>
<gene>
    <name evidence="1" type="ORF">ACA1_316120</name>
</gene>
<organism evidence="1 2">
    <name type="scientific">Acanthamoeba castellanii (strain ATCC 30010 / Neff)</name>
    <dbReference type="NCBI Taxonomy" id="1257118"/>
    <lineage>
        <taxon>Eukaryota</taxon>
        <taxon>Amoebozoa</taxon>
        <taxon>Discosea</taxon>
        <taxon>Longamoebia</taxon>
        <taxon>Centramoebida</taxon>
        <taxon>Acanthamoebidae</taxon>
        <taxon>Acanthamoeba</taxon>
    </lineage>
</organism>